<dbReference type="AlphaFoldDB" id="A0A2H5QK26"/>
<dbReference type="Proteomes" id="UP000236630">
    <property type="component" value="Unassembled WGS sequence"/>
</dbReference>
<evidence type="ECO:0000256" key="4">
    <source>
        <dbReference type="ARBA" id="ARBA00023163"/>
    </source>
</evidence>
<evidence type="ECO:0000256" key="1">
    <source>
        <dbReference type="ARBA" id="ARBA00004123"/>
    </source>
</evidence>
<dbReference type="PROSITE" id="PS50066">
    <property type="entry name" value="MADS_BOX_2"/>
    <property type="match status" value="1"/>
</dbReference>
<evidence type="ECO:0000256" key="3">
    <source>
        <dbReference type="ARBA" id="ARBA00023125"/>
    </source>
</evidence>
<keyword evidence="5" id="KW-0539">Nucleus</keyword>
<name>A0A2H5QK26_CITUN</name>
<protein>
    <recommendedName>
        <fullName evidence="6">MADS-box domain-containing protein</fullName>
    </recommendedName>
</protein>
<organism evidence="7 8">
    <name type="scientific">Citrus unshiu</name>
    <name type="common">Satsuma mandarin</name>
    <name type="synonym">Citrus nobilis var. unshiu</name>
    <dbReference type="NCBI Taxonomy" id="55188"/>
    <lineage>
        <taxon>Eukaryota</taxon>
        <taxon>Viridiplantae</taxon>
        <taxon>Streptophyta</taxon>
        <taxon>Embryophyta</taxon>
        <taxon>Tracheophyta</taxon>
        <taxon>Spermatophyta</taxon>
        <taxon>Magnoliopsida</taxon>
        <taxon>eudicotyledons</taxon>
        <taxon>Gunneridae</taxon>
        <taxon>Pentapetalae</taxon>
        <taxon>rosids</taxon>
        <taxon>malvids</taxon>
        <taxon>Sapindales</taxon>
        <taxon>Rutaceae</taxon>
        <taxon>Aurantioideae</taxon>
        <taxon>Citrus</taxon>
    </lineage>
</organism>
<dbReference type="Gene3D" id="3.40.1810.10">
    <property type="entry name" value="Transcription factor, MADS-box"/>
    <property type="match status" value="1"/>
</dbReference>
<dbReference type="EMBL" id="BDQV01000438">
    <property type="protein sequence ID" value="GAY64943.1"/>
    <property type="molecule type" value="Genomic_DNA"/>
</dbReference>
<comment type="caution">
    <text evidence="7">The sequence shown here is derived from an EMBL/GenBank/DDBJ whole genome shotgun (WGS) entry which is preliminary data.</text>
</comment>
<dbReference type="GO" id="GO:0046983">
    <property type="term" value="F:protein dimerization activity"/>
    <property type="evidence" value="ECO:0007669"/>
    <property type="project" value="InterPro"/>
</dbReference>
<evidence type="ECO:0000259" key="6">
    <source>
        <dbReference type="PROSITE" id="PS50066"/>
    </source>
</evidence>
<sequence length="69" mass="7593">MITFSKRRSGIHKKASELVTLTGAEIGIVCSHHLGSLSHSGIPPQKPLRTRSIRMRTLICWLSSPLGEN</sequence>
<dbReference type="SMART" id="SM00432">
    <property type="entry name" value="MADS"/>
    <property type="match status" value="1"/>
</dbReference>
<dbReference type="InterPro" id="IPR002100">
    <property type="entry name" value="TF_MADSbox"/>
</dbReference>
<keyword evidence="2" id="KW-0805">Transcription regulation</keyword>
<proteinExistence type="predicted"/>
<evidence type="ECO:0000256" key="2">
    <source>
        <dbReference type="ARBA" id="ARBA00023015"/>
    </source>
</evidence>
<evidence type="ECO:0000256" key="5">
    <source>
        <dbReference type="ARBA" id="ARBA00023242"/>
    </source>
</evidence>
<comment type="subcellular location">
    <subcellularLocation>
        <location evidence="1">Nucleus</location>
    </subcellularLocation>
</comment>
<evidence type="ECO:0000313" key="7">
    <source>
        <dbReference type="EMBL" id="GAY64943.1"/>
    </source>
</evidence>
<dbReference type="Pfam" id="PF00319">
    <property type="entry name" value="SRF-TF"/>
    <property type="match status" value="1"/>
</dbReference>
<keyword evidence="4" id="KW-0804">Transcription</keyword>
<dbReference type="SUPFAM" id="SSF55455">
    <property type="entry name" value="SRF-like"/>
    <property type="match status" value="1"/>
</dbReference>
<evidence type="ECO:0000313" key="8">
    <source>
        <dbReference type="Proteomes" id="UP000236630"/>
    </source>
</evidence>
<accession>A0A2H5QK26</accession>
<gene>
    <name evidence="7" type="ORF">CUMW_237430</name>
</gene>
<feature type="domain" description="MADS-box" evidence="6">
    <location>
        <begin position="1"/>
        <end position="29"/>
    </location>
</feature>
<keyword evidence="8" id="KW-1185">Reference proteome</keyword>
<dbReference type="GO" id="GO:0003677">
    <property type="term" value="F:DNA binding"/>
    <property type="evidence" value="ECO:0007669"/>
    <property type="project" value="UniProtKB-KW"/>
</dbReference>
<reference evidence="7 8" key="1">
    <citation type="journal article" date="2017" name="Front. Genet.">
        <title>Draft sequencing of the heterozygous diploid genome of Satsuma (Citrus unshiu Marc.) using a hybrid assembly approach.</title>
        <authorList>
            <person name="Shimizu T."/>
            <person name="Tanizawa Y."/>
            <person name="Mochizuki T."/>
            <person name="Nagasaki H."/>
            <person name="Yoshioka T."/>
            <person name="Toyoda A."/>
            <person name="Fujiyama A."/>
            <person name="Kaminuma E."/>
            <person name="Nakamura Y."/>
        </authorList>
    </citation>
    <scope>NUCLEOTIDE SEQUENCE [LARGE SCALE GENOMIC DNA]</scope>
    <source>
        <strain evidence="8">cv. Miyagawa wase</strain>
    </source>
</reference>
<dbReference type="GO" id="GO:0005634">
    <property type="term" value="C:nucleus"/>
    <property type="evidence" value="ECO:0007669"/>
    <property type="project" value="UniProtKB-SubCell"/>
</dbReference>
<keyword evidence="3" id="KW-0238">DNA-binding</keyword>
<dbReference type="InterPro" id="IPR036879">
    <property type="entry name" value="TF_MADSbox_sf"/>
</dbReference>